<name>T1KPT0_TETUR</name>
<dbReference type="Proteomes" id="UP000015104">
    <property type="component" value="Unassembled WGS sequence"/>
</dbReference>
<dbReference type="PANTHER" id="PTHR21521:SF0">
    <property type="entry name" value="AMUN, ISOFORM A"/>
    <property type="match status" value="1"/>
</dbReference>
<reference evidence="3" key="1">
    <citation type="submission" date="2011-08" db="EMBL/GenBank/DDBJ databases">
        <authorList>
            <person name="Rombauts S."/>
        </authorList>
    </citation>
    <scope>NUCLEOTIDE SEQUENCE</scope>
    <source>
        <strain evidence="3">London</strain>
    </source>
</reference>
<feature type="compositionally biased region" description="Polar residues" evidence="1">
    <location>
        <begin position="265"/>
        <end position="274"/>
    </location>
</feature>
<dbReference type="AlphaFoldDB" id="T1KPT0"/>
<gene>
    <name evidence="2" type="primary">107366288</name>
</gene>
<dbReference type="EMBL" id="CAEY01000337">
    <property type="status" value="NOT_ANNOTATED_CDS"/>
    <property type="molecule type" value="Genomic_DNA"/>
</dbReference>
<dbReference type="PANTHER" id="PTHR21521">
    <property type="entry name" value="AMUN, ISOFORM A"/>
    <property type="match status" value="1"/>
</dbReference>
<feature type="region of interest" description="Disordered" evidence="1">
    <location>
        <begin position="447"/>
        <end position="466"/>
    </location>
</feature>
<dbReference type="eggNOG" id="ENOG502QR55">
    <property type="taxonomic scope" value="Eukaryota"/>
</dbReference>
<feature type="region of interest" description="Disordered" evidence="1">
    <location>
        <begin position="329"/>
        <end position="373"/>
    </location>
</feature>
<keyword evidence="3" id="KW-1185">Reference proteome</keyword>
<organism evidence="2 3">
    <name type="scientific">Tetranychus urticae</name>
    <name type="common">Two-spotted spider mite</name>
    <dbReference type="NCBI Taxonomy" id="32264"/>
    <lineage>
        <taxon>Eukaryota</taxon>
        <taxon>Metazoa</taxon>
        <taxon>Ecdysozoa</taxon>
        <taxon>Arthropoda</taxon>
        <taxon>Chelicerata</taxon>
        <taxon>Arachnida</taxon>
        <taxon>Acari</taxon>
        <taxon>Acariformes</taxon>
        <taxon>Trombidiformes</taxon>
        <taxon>Prostigmata</taxon>
        <taxon>Eleutherengona</taxon>
        <taxon>Raphignathae</taxon>
        <taxon>Tetranychoidea</taxon>
        <taxon>Tetranychidae</taxon>
        <taxon>Tetranychus</taxon>
    </lineage>
</organism>
<dbReference type="STRING" id="32264.T1KPT0"/>
<evidence type="ECO:0000313" key="3">
    <source>
        <dbReference type="Proteomes" id="UP000015104"/>
    </source>
</evidence>
<accession>T1KPT0</accession>
<feature type="compositionally biased region" description="Low complexity" evidence="1">
    <location>
        <begin position="358"/>
        <end position="373"/>
    </location>
</feature>
<dbReference type="OrthoDB" id="8249012at2759"/>
<feature type="compositionally biased region" description="Low complexity" evidence="1">
    <location>
        <begin position="330"/>
        <end position="349"/>
    </location>
</feature>
<dbReference type="EnsemblMetazoa" id="tetur17g01610.1">
    <property type="protein sequence ID" value="tetur17g01610.1"/>
    <property type="gene ID" value="tetur17g01610"/>
</dbReference>
<feature type="compositionally biased region" description="Basic and acidic residues" evidence="1">
    <location>
        <begin position="276"/>
        <end position="299"/>
    </location>
</feature>
<protein>
    <submittedName>
        <fullName evidence="2">Uncharacterized protein</fullName>
    </submittedName>
</protein>
<sequence>MATVNDSSIKFFSKGSSNQWLYVLSQYKEVFKIRAQATRGSKKSGPQEAIKLDNWYQEELPKILAARKERQIRHDELVQITKWKLWRTKNRAGLLDLVRMNTETAVKAVSTKAFKKCPTNLHGAISALVNLKGIGVATASAILCAYAPEICPFMADECLMSVPGIENTNYTVNEFIAFADQIKVACDRLQAEDPTAKWTPHKVELTLWTHYWIKEMKLNLLDNMPTPDGVANENDNEKDDDDLKNGNGDSHTNGGGDKVLDDDSNISVPVSNASEVEEKSNDSTKDDLDGDSRLGRNDKNNGSAYNCIEDSKDGLGLCSDDNSRQQIITNGDNSNLSYSNLSSDDLNNSTAENTADAPTNSTILTPTATPTPPTTTTTITTNNNGHVANGESCNDDHNVADNGDTKISEIKKSENNSLEENVITDMDTLSKTTTTATAIKRPVEEITNEIKGSEDNGSLEKKSRIE</sequence>
<dbReference type="KEGG" id="tut:107366288"/>
<evidence type="ECO:0000256" key="1">
    <source>
        <dbReference type="SAM" id="MobiDB-lite"/>
    </source>
</evidence>
<dbReference type="OMA" id="LHCEMEL"/>
<feature type="region of interest" description="Disordered" evidence="1">
    <location>
        <begin position="224"/>
        <end position="305"/>
    </location>
</feature>
<evidence type="ECO:0000313" key="2">
    <source>
        <dbReference type="EnsemblMetazoa" id="tetur17g01610.1"/>
    </source>
</evidence>
<proteinExistence type="predicted"/>
<feature type="compositionally biased region" description="Basic and acidic residues" evidence="1">
    <location>
        <begin position="451"/>
        <end position="466"/>
    </location>
</feature>
<reference evidence="2" key="2">
    <citation type="submission" date="2015-06" db="UniProtKB">
        <authorList>
            <consortium name="EnsemblMetazoa"/>
        </authorList>
    </citation>
    <scope>IDENTIFICATION</scope>
</reference>
<dbReference type="HOGENOM" id="CLU_038301_0_0_1"/>